<dbReference type="RefSeq" id="WP_090674096.1">
    <property type="nucleotide sequence ID" value="NZ_FMTT01000029.1"/>
</dbReference>
<accession>A0A1G4SHU6</accession>
<keyword evidence="3" id="KW-1185">Reference proteome</keyword>
<dbReference type="GO" id="GO:0016491">
    <property type="term" value="F:oxidoreductase activity"/>
    <property type="evidence" value="ECO:0007669"/>
    <property type="project" value="InterPro"/>
</dbReference>
<evidence type="ECO:0000259" key="1">
    <source>
        <dbReference type="Pfam" id="PF00881"/>
    </source>
</evidence>
<dbReference type="CDD" id="cd02142">
    <property type="entry name" value="McbC_SagB-like_oxidoreductase"/>
    <property type="match status" value="1"/>
</dbReference>
<dbReference type="PANTHER" id="PTHR43745">
    <property type="entry name" value="NITROREDUCTASE MJ1384-RELATED"/>
    <property type="match status" value="1"/>
</dbReference>
<dbReference type="NCBIfam" id="TIGR03605">
    <property type="entry name" value="antibiot_sagB"/>
    <property type="match status" value="1"/>
</dbReference>
<dbReference type="Pfam" id="PF00881">
    <property type="entry name" value="Nitroreductase"/>
    <property type="match status" value="1"/>
</dbReference>
<evidence type="ECO:0000313" key="3">
    <source>
        <dbReference type="Proteomes" id="UP000198601"/>
    </source>
</evidence>
<dbReference type="Gene3D" id="3.40.109.10">
    <property type="entry name" value="NADH Oxidase"/>
    <property type="match status" value="1"/>
</dbReference>
<sequence length="390" mass="44188">MENIHEYRLASDLVITYVNRKPQLRIPSQHRRFEVDSKVMCVVSAFTGNPEETLLRLEKTISKNTIQAIVNKLIDVGVLVSANEQKQSKTSEIVRGWAEWGESTWFVHLESRDANYRSADEVGKEFMESSEPHPPTYKCNCEKSNITLAKPSTLSNMTLSDALTLRRSYRNFLPESIKLQELSDLLYYTGGILFTNSTRFFGQVAKKVAPSPGGRHATELYPVINNCEGLERGIYHYCQKHHALHLLSKEEDVKLFLDEALYGQDYFLDASVTIFYTSVIDRFKWKYKGGRMYRLMHYETTHYAQNFLLTGTAHNLGVFMTGAFKESLVESKLGIDGVHEVAMYVTGAGQKDEIGPYARAGIELSENVPTDFKIVLPKALSSTAEQKILG</sequence>
<dbReference type="SUPFAM" id="SSF55469">
    <property type="entry name" value="FMN-dependent nitroreductase-like"/>
    <property type="match status" value="1"/>
</dbReference>
<dbReference type="STRING" id="624147.SAMN04487970_102910"/>
<protein>
    <submittedName>
        <fullName evidence="2">SagB-type dehydrogenase domain-containing protein</fullName>
    </submittedName>
</protein>
<proteinExistence type="predicted"/>
<evidence type="ECO:0000313" key="2">
    <source>
        <dbReference type="EMBL" id="SCW68802.1"/>
    </source>
</evidence>
<dbReference type="InterPro" id="IPR020051">
    <property type="entry name" value="SagB-type_dehydrogenase"/>
</dbReference>
<dbReference type="InterPro" id="IPR029479">
    <property type="entry name" value="Nitroreductase"/>
</dbReference>
<dbReference type="InterPro" id="IPR000415">
    <property type="entry name" value="Nitroreductase-like"/>
</dbReference>
<dbReference type="EMBL" id="FMTT01000029">
    <property type="protein sequence ID" value="SCW68802.1"/>
    <property type="molecule type" value="Genomic_DNA"/>
</dbReference>
<feature type="domain" description="Nitroreductase" evidence="1">
    <location>
        <begin position="166"/>
        <end position="345"/>
    </location>
</feature>
<dbReference type="InterPro" id="IPR052544">
    <property type="entry name" value="Bacteriocin_Proc_Enz"/>
</dbReference>
<dbReference type="AlphaFoldDB" id="A0A1G4SHU6"/>
<dbReference type="PANTHER" id="PTHR43745:SF2">
    <property type="entry name" value="NITROREDUCTASE MJ1384-RELATED"/>
    <property type="match status" value="1"/>
</dbReference>
<organism evidence="2 3">
    <name type="scientific">Paenibacillus tianmuensis</name>
    <dbReference type="NCBI Taxonomy" id="624147"/>
    <lineage>
        <taxon>Bacteria</taxon>
        <taxon>Bacillati</taxon>
        <taxon>Bacillota</taxon>
        <taxon>Bacilli</taxon>
        <taxon>Bacillales</taxon>
        <taxon>Paenibacillaceae</taxon>
        <taxon>Paenibacillus</taxon>
    </lineage>
</organism>
<gene>
    <name evidence="2" type="ORF">SAMN04487970_102910</name>
</gene>
<name>A0A1G4SHU6_9BACL</name>
<dbReference type="OrthoDB" id="9801593at2"/>
<reference evidence="3" key="1">
    <citation type="submission" date="2016-10" db="EMBL/GenBank/DDBJ databases">
        <authorList>
            <person name="Varghese N."/>
            <person name="Submissions S."/>
        </authorList>
    </citation>
    <scope>NUCLEOTIDE SEQUENCE [LARGE SCALE GENOMIC DNA]</scope>
    <source>
        <strain evidence="3">CGMCC 1.8946</strain>
    </source>
</reference>
<dbReference type="Proteomes" id="UP000198601">
    <property type="component" value="Unassembled WGS sequence"/>
</dbReference>